<evidence type="ECO:0000256" key="1">
    <source>
        <dbReference type="SAM" id="MobiDB-lite"/>
    </source>
</evidence>
<feature type="compositionally biased region" description="Low complexity" evidence="1">
    <location>
        <begin position="90"/>
        <end position="111"/>
    </location>
</feature>
<gene>
    <name evidence="2" type="ORF">CSUI_006448</name>
</gene>
<proteinExistence type="predicted"/>
<accession>A0A2C6KTX8</accession>
<reference evidence="2 3" key="1">
    <citation type="journal article" date="2017" name="Int. J. Parasitol.">
        <title>The genome of the protozoan parasite Cystoisospora suis and a reverse vaccinology approach to identify vaccine candidates.</title>
        <authorList>
            <person name="Palmieri N."/>
            <person name="Shrestha A."/>
            <person name="Ruttkowski B."/>
            <person name="Beck T."/>
            <person name="Vogl C."/>
            <person name="Tomley F."/>
            <person name="Blake D.P."/>
            <person name="Joachim A."/>
        </authorList>
    </citation>
    <scope>NUCLEOTIDE SEQUENCE [LARGE SCALE GENOMIC DNA]</scope>
    <source>
        <strain evidence="2 3">Wien I</strain>
    </source>
</reference>
<protein>
    <submittedName>
        <fullName evidence="2">Uncharacterized protein</fullName>
    </submittedName>
</protein>
<name>A0A2C6KTX8_9APIC</name>
<keyword evidence="3" id="KW-1185">Reference proteome</keyword>
<dbReference type="VEuPathDB" id="ToxoDB:CSUI_006448"/>
<dbReference type="GeneID" id="94429819"/>
<dbReference type="Proteomes" id="UP000221165">
    <property type="component" value="Unassembled WGS sequence"/>
</dbReference>
<feature type="region of interest" description="Disordered" evidence="1">
    <location>
        <begin position="90"/>
        <end position="121"/>
    </location>
</feature>
<comment type="caution">
    <text evidence="2">The sequence shown here is derived from an EMBL/GenBank/DDBJ whole genome shotgun (WGS) entry which is preliminary data.</text>
</comment>
<feature type="compositionally biased region" description="Acidic residues" evidence="1">
    <location>
        <begin position="545"/>
        <end position="563"/>
    </location>
</feature>
<feature type="compositionally biased region" description="Basic and acidic residues" evidence="1">
    <location>
        <begin position="576"/>
        <end position="594"/>
    </location>
</feature>
<feature type="region of interest" description="Disordered" evidence="1">
    <location>
        <begin position="537"/>
        <end position="599"/>
    </location>
</feature>
<evidence type="ECO:0000313" key="2">
    <source>
        <dbReference type="EMBL" id="PHJ19725.1"/>
    </source>
</evidence>
<dbReference type="OrthoDB" id="345337at2759"/>
<dbReference type="RefSeq" id="XP_067921421.1">
    <property type="nucleotide sequence ID" value="XM_068066608.1"/>
</dbReference>
<sequence>MLNISDMCEGHGWRVLEELRRLLVLRQGRVSLPWDREEESCRVCLAHLALLKRTFENTVFDDVREDCLMAPPHASSHFQLEESSLLSSSSAGHLLSSPSARSQTLGDLPVGDPGGGIRREDSPLKKKVSFSLHASLRAPADATEKREVSYYGQSNLRRQNAVRHQWMKDLRKSLELSTAYATKGRKQPAVFLRIAALKPLLVYRHLNSAEVKMILVEVFQRLWMKFVEYSLARQVRVSTAALVLDCSFLTEYDCSSGAFHFLMKDLRDVVRAFCPLVIRRVIFFNYTQAHERIWLILRSAVENACFFSFYDDDRDLATEIEGERPFIYHTMLLNKRDLSLLTQVLPPLYVGLGGDSNHNRRRQSSASKACLSSSSSSFSYLDDLLPLRYFRVSPKIPEALFGEKEEEGLLREAYSSSSSGVVPSCSVDFLENQLRVFRLLAGTLVVLASADLEPEMPGRDIFKEAVRTPEQVASSLAARIRGKEEEEETKTDDFSVVLRLGEKLARLLTYKEAACFWKGLNDLRDIFVEKKRERRRQRRQAQGKDEEEEEDDEDDDEEEDDGGLIDPEGHLGPSEEALREAAQRAKEKKWREEDPTFQVDEEKRRRRTCEIFDAIFAKQDEVKAELEETSFEELFEKSVADAVNDKLRGEGLRVPSSSRYLQSWSPSGETGGEVTGATSDLSLLGRRLFPVPLDLVCRSRISPQVDQIYAEGFPEDDLPKLFSVPQASSTSKYLTMRTRG</sequence>
<evidence type="ECO:0000313" key="3">
    <source>
        <dbReference type="Proteomes" id="UP000221165"/>
    </source>
</evidence>
<dbReference type="AlphaFoldDB" id="A0A2C6KTX8"/>
<dbReference type="EMBL" id="MIGC01003260">
    <property type="protein sequence ID" value="PHJ19725.1"/>
    <property type="molecule type" value="Genomic_DNA"/>
</dbReference>
<organism evidence="2 3">
    <name type="scientific">Cystoisospora suis</name>
    <dbReference type="NCBI Taxonomy" id="483139"/>
    <lineage>
        <taxon>Eukaryota</taxon>
        <taxon>Sar</taxon>
        <taxon>Alveolata</taxon>
        <taxon>Apicomplexa</taxon>
        <taxon>Conoidasida</taxon>
        <taxon>Coccidia</taxon>
        <taxon>Eucoccidiorida</taxon>
        <taxon>Eimeriorina</taxon>
        <taxon>Sarcocystidae</taxon>
        <taxon>Cystoisospora</taxon>
    </lineage>
</organism>